<evidence type="ECO:0000313" key="3">
    <source>
        <dbReference type="EMBL" id="KAK3924778.1"/>
    </source>
</evidence>
<name>A0AAE1HNV3_9NEOP</name>
<dbReference type="EMBL" id="JAHWGI010001200">
    <property type="protein sequence ID" value="KAK3924778.1"/>
    <property type="molecule type" value="Genomic_DNA"/>
</dbReference>
<gene>
    <name evidence="6" type="ORF">KUF71_006380</name>
    <name evidence="3" type="ORF">KUF71_012912</name>
    <name evidence="4" type="ORF">KUF71_012923</name>
    <name evidence="5" type="ORF">KUF71_017677</name>
</gene>
<sequence length="76" mass="8593">MARAFSQDPLEQHYSQQRGNLGGSSHPNSQQFLRTQVTNAMQGQLRSKRRKANVEDDDGPTIVSSEPLPKKKKTRK</sequence>
<dbReference type="AlphaFoldDB" id="A0AAE1HNV3"/>
<keyword evidence="4" id="KW-0804">Transcription</keyword>
<dbReference type="Pfam" id="PF21789">
    <property type="entry name" value="TNP-like_RNaseH_C"/>
    <property type="match status" value="1"/>
</dbReference>
<reference evidence="4" key="1">
    <citation type="submission" date="2021-07" db="EMBL/GenBank/DDBJ databases">
        <authorList>
            <person name="Catto M.A."/>
            <person name="Jacobson A."/>
            <person name="Kennedy G."/>
            <person name="Labadie P."/>
            <person name="Hunt B.G."/>
            <person name="Srinivasan R."/>
        </authorList>
    </citation>
    <scope>NUCLEOTIDE SEQUENCE</scope>
    <source>
        <strain evidence="4">PL_HMW_Pooled</strain>
        <tissue evidence="4">Head</tissue>
    </source>
</reference>
<evidence type="ECO:0000313" key="4">
    <source>
        <dbReference type="EMBL" id="KAK3924789.1"/>
    </source>
</evidence>
<dbReference type="EMBL" id="JAHWGI010001388">
    <property type="protein sequence ID" value="KAK3929217.1"/>
    <property type="molecule type" value="Genomic_DNA"/>
</dbReference>
<dbReference type="InterPro" id="IPR048367">
    <property type="entry name" value="TNP-like_RNaseH_C"/>
</dbReference>
<evidence type="ECO:0000259" key="2">
    <source>
        <dbReference type="Pfam" id="PF21789"/>
    </source>
</evidence>
<dbReference type="EMBL" id="JAHWGI010001201">
    <property type="protein sequence ID" value="KAK3924789.1"/>
    <property type="molecule type" value="Genomic_DNA"/>
</dbReference>
<accession>A0AAE1HNV3</accession>
<evidence type="ECO:0000313" key="5">
    <source>
        <dbReference type="EMBL" id="KAK3929217.1"/>
    </source>
</evidence>
<proteinExistence type="predicted"/>
<dbReference type="Proteomes" id="UP001219518">
    <property type="component" value="Unassembled WGS sequence"/>
</dbReference>
<evidence type="ECO:0000256" key="1">
    <source>
        <dbReference type="SAM" id="MobiDB-lite"/>
    </source>
</evidence>
<dbReference type="GO" id="GO:0000428">
    <property type="term" value="C:DNA-directed RNA polymerase complex"/>
    <property type="evidence" value="ECO:0007669"/>
    <property type="project" value="UniProtKB-KW"/>
</dbReference>
<keyword evidence="4" id="KW-0240">DNA-directed RNA polymerase</keyword>
<protein>
    <submittedName>
        <fullName evidence="4">DNA-directed RNA polymerase subunit beta</fullName>
    </submittedName>
</protein>
<reference evidence="4" key="2">
    <citation type="journal article" date="2023" name="BMC Genomics">
        <title>Pest status, molecular evolution, and epigenetic factors derived from the genome assembly of Frankliniella fusca, a thysanopteran phytovirus vector.</title>
        <authorList>
            <person name="Catto M.A."/>
            <person name="Labadie P.E."/>
            <person name="Jacobson A.L."/>
            <person name="Kennedy G.G."/>
            <person name="Srinivasan R."/>
            <person name="Hunt B.G."/>
        </authorList>
    </citation>
    <scope>NUCLEOTIDE SEQUENCE</scope>
    <source>
        <strain evidence="4">PL_HMW_Pooled</strain>
    </source>
</reference>
<feature type="domain" description="Transposable element P transposase-like RNase H C-terminal" evidence="2">
    <location>
        <begin position="4"/>
        <end position="33"/>
    </location>
</feature>
<evidence type="ECO:0000313" key="7">
    <source>
        <dbReference type="Proteomes" id="UP001219518"/>
    </source>
</evidence>
<feature type="region of interest" description="Disordered" evidence="1">
    <location>
        <begin position="1"/>
        <end position="76"/>
    </location>
</feature>
<organism evidence="4 7">
    <name type="scientific">Frankliniella fusca</name>
    <dbReference type="NCBI Taxonomy" id="407009"/>
    <lineage>
        <taxon>Eukaryota</taxon>
        <taxon>Metazoa</taxon>
        <taxon>Ecdysozoa</taxon>
        <taxon>Arthropoda</taxon>
        <taxon>Hexapoda</taxon>
        <taxon>Insecta</taxon>
        <taxon>Pterygota</taxon>
        <taxon>Neoptera</taxon>
        <taxon>Paraneoptera</taxon>
        <taxon>Thysanoptera</taxon>
        <taxon>Terebrantia</taxon>
        <taxon>Thripoidea</taxon>
        <taxon>Thripidae</taxon>
        <taxon>Frankliniella</taxon>
    </lineage>
</organism>
<keyword evidence="7" id="KW-1185">Reference proteome</keyword>
<comment type="caution">
    <text evidence="4">The sequence shown here is derived from an EMBL/GenBank/DDBJ whole genome shotgun (WGS) entry which is preliminary data.</text>
</comment>
<dbReference type="EMBL" id="JAHWGI010001423">
    <property type="protein sequence ID" value="KAK3931392.1"/>
    <property type="molecule type" value="Genomic_DNA"/>
</dbReference>
<feature type="compositionally biased region" description="Polar residues" evidence="1">
    <location>
        <begin position="13"/>
        <end position="45"/>
    </location>
</feature>
<evidence type="ECO:0000313" key="6">
    <source>
        <dbReference type="EMBL" id="KAK3931392.1"/>
    </source>
</evidence>